<dbReference type="PATRIC" id="fig|545697.3.peg.2961"/>
<dbReference type="PANTHER" id="PTHR30520:SF8">
    <property type="entry name" value="NITRITE TRANSPORTER NIRC"/>
    <property type="match status" value="1"/>
</dbReference>
<dbReference type="Gene3D" id="1.20.1080.10">
    <property type="entry name" value="Glycerol uptake facilitator protein"/>
    <property type="match status" value="1"/>
</dbReference>
<dbReference type="AlphaFoldDB" id="L1Q5Q6"/>
<gene>
    <name evidence="7" type="ORF">HMPREF0216_03016</name>
</gene>
<dbReference type="GO" id="GO:0005886">
    <property type="term" value="C:plasma membrane"/>
    <property type="evidence" value="ECO:0007669"/>
    <property type="project" value="TreeGrafter"/>
</dbReference>
<name>L1Q5Q6_9CLOT</name>
<dbReference type="Proteomes" id="UP000010420">
    <property type="component" value="Unassembled WGS sequence"/>
</dbReference>
<feature type="transmembrane region" description="Helical" evidence="6">
    <location>
        <begin position="158"/>
        <end position="177"/>
    </location>
</feature>
<reference evidence="7 8" key="1">
    <citation type="submission" date="2012-05" db="EMBL/GenBank/DDBJ databases">
        <authorList>
            <person name="Weinstock G."/>
            <person name="Sodergren E."/>
            <person name="Lobos E.A."/>
            <person name="Fulton L."/>
            <person name="Fulton R."/>
            <person name="Courtney L."/>
            <person name="Fronick C."/>
            <person name="O'Laughlin M."/>
            <person name="Godfrey J."/>
            <person name="Wilson R.M."/>
            <person name="Miner T."/>
            <person name="Farmer C."/>
            <person name="Delehaunty K."/>
            <person name="Cordes M."/>
            <person name="Minx P."/>
            <person name="Tomlinson C."/>
            <person name="Chen J."/>
            <person name="Wollam A."/>
            <person name="Pepin K.H."/>
            <person name="Bhonagiri V."/>
            <person name="Zhang X."/>
            <person name="Suruliraj S."/>
            <person name="Warren W."/>
            <person name="Mitreva M."/>
            <person name="Mardis E.R."/>
            <person name="Wilson R.K."/>
        </authorList>
    </citation>
    <scope>NUCLEOTIDE SEQUENCE [LARGE SCALE GENOMIC DNA]</scope>
    <source>
        <strain evidence="7 8">DSM 1785</strain>
    </source>
</reference>
<dbReference type="PANTHER" id="PTHR30520">
    <property type="entry name" value="FORMATE TRANSPORTER-RELATED"/>
    <property type="match status" value="1"/>
</dbReference>
<comment type="similarity">
    <text evidence="5">Belongs to the FNT transporter (TC 1.A.16) family.</text>
</comment>
<dbReference type="OrthoDB" id="9786493at2"/>
<feature type="transmembrane region" description="Helical" evidence="6">
    <location>
        <begin position="27"/>
        <end position="48"/>
    </location>
</feature>
<proteinExistence type="inferred from homology"/>
<dbReference type="InterPro" id="IPR000292">
    <property type="entry name" value="For/NO2_transpt"/>
</dbReference>
<keyword evidence="2 6" id="KW-0812">Transmembrane</keyword>
<dbReference type="InterPro" id="IPR023271">
    <property type="entry name" value="Aquaporin-like"/>
</dbReference>
<evidence type="ECO:0000256" key="6">
    <source>
        <dbReference type="SAM" id="Phobius"/>
    </source>
</evidence>
<dbReference type="GO" id="GO:0015499">
    <property type="term" value="F:formate transmembrane transporter activity"/>
    <property type="evidence" value="ECO:0007669"/>
    <property type="project" value="TreeGrafter"/>
</dbReference>
<dbReference type="PROSITE" id="PS01006">
    <property type="entry name" value="FORMATE_NITRITE_TP_2"/>
    <property type="match status" value="1"/>
</dbReference>
<evidence type="ECO:0000313" key="8">
    <source>
        <dbReference type="Proteomes" id="UP000010420"/>
    </source>
</evidence>
<evidence type="ECO:0000256" key="2">
    <source>
        <dbReference type="ARBA" id="ARBA00022692"/>
    </source>
</evidence>
<dbReference type="InterPro" id="IPR024002">
    <property type="entry name" value="For/NO2_transpt_CS"/>
</dbReference>
<comment type="caution">
    <text evidence="7">The sequence shown here is derived from an EMBL/GenBank/DDBJ whole genome shotgun (WGS) entry which is preliminary data.</text>
</comment>
<feature type="transmembrane region" description="Helical" evidence="6">
    <location>
        <begin position="105"/>
        <end position="127"/>
    </location>
</feature>
<evidence type="ECO:0000256" key="1">
    <source>
        <dbReference type="ARBA" id="ARBA00004141"/>
    </source>
</evidence>
<accession>L1Q5Q6</accession>
<dbReference type="EMBL" id="AMEZ01000110">
    <property type="protein sequence ID" value="EKY23231.1"/>
    <property type="molecule type" value="Genomic_DNA"/>
</dbReference>
<evidence type="ECO:0000256" key="3">
    <source>
        <dbReference type="ARBA" id="ARBA00022989"/>
    </source>
</evidence>
<keyword evidence="4 6" id="KW-0472">Membrane</keyword>
<dbReference type="HOGENOM" id="CLU_036896_2_1_9"/>
<feature type="transmembrane region" description="Helical" evidence="6">
    <location>
        <begin position="232"/>
        <end position="254"/>
    </location>
</feature>
<comment type="subcellular location">
    <subcellularLocation>
        <location evidence="1">Membrane</location>
        <topology evidence="1">Multi-pass membrane protein</topology>
    </subcellularLocation>
</comment>
<evidence type="ECO:0000256" key="5">
    <source>
        <dbReference type="ARBA" id="ARBA00049660"/>
    </source>
</evidence>
<keyword evidence="8" id="KW-1185">Reference proteome</keyword>
<dbReference type="eggNOG" id="COG2116">
    <property type="taxonomic scope" value="Bacteria"/>
</dbReference>
<dbReference type="STRING" id="545697.HMPREF0216_03016"/>
<dbReference type="Pfam" id="PF01226">
    <property type="entry name" value="Form_Nir_trans"/>
    <property type="match status" value="1"/>
</dbReference>
<feature type="transmembrane region" description="Helical" evidence="6">
    <location>
        <begin position="189"/>
        <end position="212"/>
    </location>
</feature>
<feature type="transmembrane region" description="Helical" evidence="6">
    <location>
        <begin position="60"/>
        <end position="84"/>
    </location>
</feature>
<sequence>MYKREIDNLTHSAEVKIGLFNQSIPKYLTSAFLGSFFVSLGIMLIYSIGGVMHHAGVETYKVLMGACFGVALTLVFMCGGDLFTSNAMIMTVGSLEKKVTWLDALKIWVTVWVGNLIGGVVGAFLYVQAGLASGKSEYIGEFIVSNVATKMNTPGMELFVRGLLCNVLVCLATWCAYKLKEETAKILMIWWCLFTFITAGFEHSVANMGFLTMGLLLPHGADVSIMGFIHNIGWVSLGNFVGGIVFVGLPYYFISMDKTKKSISDKSAA</sequence>
<keyword evidence="3 6" id="KW-1133">Transmembrane helix</keyword>
<organism evidence="7 8">
    <name type="scientific">Clostridium celatum DSM 1785</name>
    <dbReference type="NCBI Taxonomy" id="545697"/>
    <lineage>
        <taxon>Bacteria</taxon>
        <taxon>Bacillati</taxon>
        <taxon>Bacillota</taxon>
        <taxon>Clostridia</taxon>
        <taxon>Eubacteriales</taxon>
        <taxon>Clostridiaceae</taxon>
        <taxon>Clostridium</taxon>
    </lineage>
</organism>
<evidence type="ECO:0000313" key="7">
    <source>
        <dbReference type="EMBL" id="EKY23231.1"/>
    </source>
</evidence>
<protein>
    <submittedName>
        <fullName evidence="7">Putative nitrite transporter NirC</fullName>
    </submittedName>
</protein>
<evidence type="ECO:0000256" key="4">
    <source>
        <dbReference type="ARBA" id="ARBA00023136"/>
    </source>
</evidence>
<dbReference type="RefSeq" id="WP_005215467.1">
    <property type="nucleotide sequence ID" value="NZ_KB291697.1"/>
</dbReference>